<dbReference type="GO" id="GO:0009253">
    <property type="term" value="P:peptidoglycan catabolic process"/>
    <property type="evidence" value="ECO:0007669"/>
    <property type="project" value="InterPro"/>
</dbReference>
<feature type="domain" description="MurNAc-LAA" evidence="2">
    <location>
        <begin position="109"/>
        <end position="220"/>
    </location>
</feature>
<dbReference type="InterPro" id="IPR014234">
    <property type="entry name" value="Spore_CwlD"/>
</dbReference>
<evidence type="ECO:0000313" key="3">
    <source>
        <dbReference type="EMBL" id="OAH59359.1"/>
    </source>
</evidence>
<dbReference type="AlphaFoldDB" id="A0A177L133"/>
<protein>
    <submittedName>
        <fullName evidence="3">N-acetylmuramoyl-L-alanine amidase</fullName>
    </submittedName>
</protein>
<dbReference type="PANTHER" id="PTHR30404:SF0">
    <property type="entry name" value="N-ACETYLMURAMOYL-L-ALANINE AMIDASE AMIC"/>
    <property type="match status" value="1"/>
</dbReference>
<name>A0A177L133_9BACI</name>
<sequence length="226" mass="25414">MKRIAVVILLIAIAAFFYQDIKPVFNTWKLPLTGLTIMIDPGHGGMDGGAGDADALEKDIALSVSEKLRDYLNGQGAVVLMTREEDKDLAGEETKSVRTRKTEDLQKRSRLINESRADLFVSIHLNAIPSERWRGSQTFYASHLPENKKIATSIQRELTVNLENTERKPAEIGHVYILKEATIPGALVEIGFLSNREERRLLLNEEYQDKTAASVSRGILRYFESQ</sequence>
<dbReference type="InterPro" id="IPR002508">
    <property type="entry name" value="MurNAc-LAA_cat"/>
</dbReference>
<dbReference type="OrthoDB" id="9806267at2"/>
<dbReference type="CDD" id="cd02696">
    <property type="entry name" value="MurNAc-LAA"/>
    <property type="match status" value="1"/>
</dbReference>
<evidence type="ECO:0000256" key="1">
    <source>
        <dbReference type="ARBA" id="ARBA00022801"/>
    </source>
</evidence>
<dbReference type="Gene3D" id="3.40.630.40">
    <property type="entry name" value="Zn-dependent exopeptidases"/>
    <property type="match status" value="1"/>
</dbReference>
<evidence type="ECO:0000313" key="4">
    <source>
        <dbReference type="Proteomes" id="UP000077271"/>
    </source>
</evidence>
<dbReference type="SUPFAM" id="SSF53187">
    <property type="entry name" value="Zn-dependent exopeptidases"/>
    <property type="match status" value="1"/>
</dbReference>
<keyword evidence="1" id="KW-0378">Hydrolase</keyword>
<dbReference type="EMBL" id="LQWZ01000003">
    <property type="protein sequence ID" value="OAH59359.1"/>
    <property type="molecule type" value="Genomic_DNA"/>
</dbReference>
<proteinExistence type="predicted"/>
<comment type="caution">
    <text evidence="3">The sequence shown here is derived from an EMBL/GenBank/DDBJ whole genome shotgun (WGS) entry which is preliminary data.</text>
</comment>
<reference evidence="3 4" key="1">
    <citation type="submission" date="2016-01" db="EMBL/GenBank/DDBJ databases">
        <title>Investigation of taxonomic status of Bacillus aminovorans.</title>
        <authorList>
            <person name="Verma A."/>
            <person name="Pal Y."/>
            <person name="Krishnamurthi S."/>
        </authorList>
    </citation>
    <scope>NUCLEOTIDE SEQUENCE [LARGE SCALE GENOMIC DNA]</scope>
    <source>
        <strain evidence="3 4">DSM 4337</strain>
    </source>
</reference>
<dbReference type="Proteomes" id="UP000077271">
    <property type="component" value="Unassembled WGS sequence"/>
</dbReference>
<dbReference type="GO" id="GO:0008745">
    <property type="term" value="F:N-acetylmuramoyl-L-alanine amidase activity"/>
    <property type="evidence" value="ECO:0007669"/>
    <property type="project" value="InterPro"/>
</dbReference>
<organism evidence="3 4">
    <name type="scientific">Domibacillus aminovorans</name>
    <dbReference type="NCBI Taxonomy" id="29332"/>
    <lineage>
        <taxon>Bacteria</taxon>
        <taxon>Bacillati</taxon>
        <taxon>Bacillota</taxon>
        <taxon>Bacilli</taxon>
        <taxon>Bacillales</taxon>
        <taxon>Bacillaceae</taxon>
        <taxon>Domibacillus</taxon>
    </lineage>
</organism>
<dbReference type="Pfam" id="PF01520">
    <property type="entry name" value="Amidase_3"/>
    <property type="match status" value="1"/>
</dbReference>
<dbReference type="GO" id="GO:0030288">
    <property type="term" value="C:outer membrane-bounded periplasmic space"/>
    <property type="evidence" value="ECO:0007669"/>
    <property type="project" value="TreeGrafter"/>
</dbReference>
<evidence type="ECO:0000259" key="2">
    <source>
        <dbReference type="SMART" id="SM00646"/>
    </source>
</evidence>
<dbReference type="RefSeq" id="WP_018395188.1">
    <property type="nucleotide sequence ID" value="NZ_LQWZ01000003.1"/>
</dbReference>
<dbReference type="PANTHER" id="PTHR30404">
    <property type="entry name" value="N-ACETYLMURAMOYL-L-ALANINE AMIDASE"/>
    <property type="match status" value="1"/>
</dbReference>
<accession>A0A177L133</accession>
<gene>
    <name evidence="3" type="ORF">AWH48_15650</name>
</gene>
<dbReference type="SMART" id="SM00646">
    <property type="entry name" value="Ami_3"/>
    <property type="match status" value="1"/>
</dbReference>
<dbReference type="NCBIfam" id="TIGR02883">
    <property type="entry name" value="spore_cwlD"/>
    <property type="match status" value="1"/>
</dbReference>
<dbReference type="InterPro" id="IPR050695">
    <property type="entry name" value="N-acetylmuramoyl_amidase_3"/>
</dbReference>